<keyword evidence="3 6" id="KW-0812">Transmembrane</keyword>
<feature type="transmembrane region" description="Helical" evidence="6">
    <location>
        <begin position="55"/>
        <end position="77"/>
    </location>
</feature>
<sequence length="114" mass="12700">MGENLSQPFEKSSMTPEEIRKINREQRIQTIAFGFMIAITLLAFIAVGADVVPGSFAIPFILGLAGIQLFLQLYYFMHLKDKDHGWPNTFIVSGIVLVIPTIVALMLLIGVTKY</sequence>
<evidence type="ECO:0000256" key="3">
    <source>
        <dbReference type="ARBA" id="ARBA00022692"/>
    </source>
</evidence>
<evidence type="ECO:0000256" key="4">
    <source>
        <dbReference type="ARBA" id="ARBA00022989"/>
    </source>
</evidence>
<evidence type="ECO:0000256" key="5">
    <source>
        <dbReference type="ARBA" id="ARBA00023136"/>
    </source>
</evidence>
<dbReference type="EMBL" id="JAFBEC010000023">
    <property type="protein sequence ID" value="MBM7635077.1"/>
    <property type="molecule type" value="Genomic_DNA"/>
</dbReference>
<evidence type="ECO:0000256" key="6">
    <source>
        <dbReference type="SAM" id="Phobius"/>
    </source>
</evidence>
<dbReference type="Proteomes" id="UP000741863">
    <property type="component" value="Unassembled WGS sequence"/>
</dbReference>
<evidence type="ECO:0000256" key="1">
    <source>
        <dbReference type="ARBA" id="ARBA00004651"/>
    </source>
</evidence>
<protein>
    <submittedName>
        <fullName evidence="7">Cytochrome c oxidase subunit 4</fullName>
    </submittedName>
</protein>
<accession>A0ABS2PI20</accession>
<keyword evidence="5 6" id="KW-0472">Membrane</keyword>
<dbReference type="Pfam" id="PF03626">
    <property type="entry name" value="COX4_pro"/>
    <property type="match status" value="1"/>
</dbReference>
<evidence type="ECO:0000313" key="8">
    <source>
        <dbReference type="Proteomes" id="UP000741863"/>
    </source>
</evidence>
<comment type="caution">
    <text evidence="7">The sequence shown here is derived from an EMBL/GenBank/DDBJ whole genome shotgun (WGS) entry which is preliminary data.</text>
</comment>
<keyword evidence="4 6" id="KW-1133">Transmembrane helix</keyword>
<dbReference type="RefSeq" id="WP_042359838.1">
    <property type="nucleotide sequence ID" value="NZ_JAFBEC010000023.1"/>
</dbReference>
<keyword evidence="8" id="KW-1185">Reference proteome</keyword>
<gene>
    <name evidence="7" type="ORF">JOD17_004220</name>
</gene>
<feature type="transmembrane region" description="Helical" evidence="6">
    <location>
        <begin position="89"/>
        <end position="111"/>
    </location>
</feature>
<dbReference type="InterPro" id="IPR005171">
    <property type="entry name" value="Cyt_c_oxidase_su4_prok"/>
</dbReference>
<organism evidence="7 8">
    <name type="scientific">Geomicrobium sediminis</name>
    <dbReference type="NCBI Taxonomy" id="1347788"/>
    <lineage>
        <taxon>Bacteria</taxon>
        <taxon>Bacillati</taxon>
        <taxon>Bacillota</taxon>
        <taxon>Bacilli</taxon>
        <taxon>Bacillales</taxon>
        <taxon>Geomicrobium</taxon>
    </lineage>
</organism>
<feature type="transmembrane region" description="Helical" evidence="6">
    <location>
        <begin position="30"/>
        <end position="49"/>
    </location>
</feature>
<proteinExistence type="predicted"/>
<reference evidence="7 8" key="1">
    <citation type="submission" date="2021-01" db="EMBL/GenBank/DDBJ databases">
        <title>Genomic Encyclopedia of Type Strains, Phase IV (KMG-IV): sequencing the most valuable type-strain genomes for metagenomic binning, comparative biology and taxonomic classification.</title>
        <authorList>
            <person name="Goeker M."/>
        </authorList>
    </citation>
    <scope>NUCLEOTIDE SEQUENCE [LARGE SCALE GENOMIC DNA]</scope>
    <source>
        <strain evidence="7 8">DSM 25540</strain>
    </source>
</reference>
<name>A0ABS2PI20_9BACL</name>
<keyword evidence="2" id="KW-1003">Cell membrane</keyword>
<comment type="subcellular location">
    <subcellularLocation>
        <location evidence="1">Cell membrane</location>
        <topology evidence="1">Multi-pass membrane protein</topology>
    </subcellularLocation>
</comment>
<evidence type="ECO:0000256" key="2">
    <source>
        <dbReference type="ARBA" id="ARBA00022475"/>
    </source>
</evidence>
<evidence type="ECO:0000313" key="7">
    <source>
        <dbReference type="EMBL" id="MBM7635077.1"/>
    </source>
</evidence>